<dbReference type="Proteomes" id="UP001165083">
    <property type="component" value="Unassembled WGS sequence"/>
</dbReference>
<dbReference type="EMBL" id="BSXW01000123">
    <property type="protein sequence ID" value="GMF12511.1"/>
    <property type="molecule type" value="Genomic_DNA"/>
</dbReference>
<dbReference type="InterPro" id="IPR050611">
    <property type="entry name" value="ABCF"/>
</dbReference>
<dbReference type="PANTHER" id="PTHR19211:SF14">
    <property type="entry name" value="ATP-BINDING CASSETTE SUB-FAMILY F MEMBER 1"/>
    <property type="match status" value="1"/>
</dbReference>
<dbReference type="GO" id="GO:0016887">
    <property type="term" value="F:ATP hydrolysis activity"/>
    <property type="evidence" value="ECO:0007669"/>
    <property type="project" value="InterPro"/>
</dbReference>
<sequence length="205" mass="23358">MKWFSYFGDRGGYFLSIRDQAEEQAKYDETEGETSASSAWRILSSSPPQIRNLTKLDDTTMISMDNVSFRYKTTNSVTVEADKKKLPFALENLNLTTNYGDKVVLVCRNGAGKTTFMKLLRRGLEPTGGKVEYFNGARIASLMQHNEEDLKRQKWSRSLTPMELLRARLQEDEVVSQRETVYDSDSSSSAIDGKYVDIWQVLDHG</sequence>
<dbReference type="Pfam" id="PF00005">
    <property type="entry name" value="ABC_tran"/>
    <property type="match status" value="1"/>
</dbReference>
<accession>A0A9W6TEC0</accession>
<evidence type="ECO:0000256" key="1">
    <source>
        <dbReference type="ARBA" id="ARBA00022737"/>
    </source>
</evidence>
<dbReference type="Gene3D" id="3.40.50.300">
    <property type="entry name" value="P-loop containing nucleotide triphosphate hydrolases"/>
    <property type="match status" value="1"/>
</dbReference>
<keyword evidence="4" id="KW-1185">Reference proteome</keyword>
<gene>
    <name evidence="3" type="ORF">Plil01_000311300</name>
</gene>
<dbReference type="PANTHER" id="PTHR19211">
    <property type="entry name" value="ATP-BINDING TRANSPORT PROTEIN-RELATED"/>
    <property type="match status" value="1"/>
</dbReference>
<dbReference type="InterPro" id="IPR003439">
    <property type="entry name" value="ABC_transporter-like_ATP-bd"/>
</dbReference>
<proteinExistence type="predicted"/>
<dbReference type="OrthoDB" id="2110130at2759"/>
<dbReference type="SUPFAM" id="SSF52540">
    <property type="entry name" value="P-loop containing nucleoside triphosphate hydrolases"/>
    <property type="match status" value="1"/>
</dbReference>
<feature type="domain" description="ABC transporter" evidence="2">
    <location>
        <begin position="90"/>
        <end position="146"/>
    </location>
</feature>
<name>A0A9W6TEC0_9STRA</name>
<dbReference type="InterPro" id="IPR027417">
    <property type="entry name" value="P-loop_NTPase"/>
</dbReference>
<organism evidence="3 4">
    <name type="scientific">Phytophthora lilii</name>
    <dbReference type="NCBI Taxonomy" id="2077276"/>
    <lineage>
        <taxon>Eukaryota</taxon>
        <taxon>Sar</taxon>
        <taxon>Stramenopiles</taxon>
        <taxon>Oomycota</taxon>
        <taxon>Peronosporomycetes</taxon>
        <taxon>Peronosporales</taxon>
        <taxon>Peronosporaceae</taxon>
        <taxon>Phytophthora</taxon>
    </lineage>
</organism>
<reference evidence="3" key="1">
    <citation type="submission" date="2023-04" db="EMBL/GenBank/DDBJ databases">
        <title>Phytophthora lilii NBRC 32176.</title>
        <authorList>
            <person name="Ichikawa N."/>
            <person name="Sato H."/>
            <person name="Tonouchi N."/>
        </authorList>
    </citation>
    <scope>NUCLEOTIDE SEQUENCE</scope>
    <source>
        <strain evidence="3">NBRC 32176</strain>
    </source>
</reference>
<protein>
    <submittedName>
        <fullName evidence="3">Unnamed protein product</fullName>
    </submittedName>
</protein>
<evidence type="ECO:0000313" key="3">
    <source>
        <dbReference type="EMBL" id="GMF12511.1"/>
    </source>
</evidence>
<dbReference type="GO" id="GO:0005524">
    <property type="term" value="F:ATP binding"/>
    <property type="evidence" value="ECO:0007669"/>
    <property type="project" value="InterPro"/>
</dbReference>
<dbReference type="AlphaFoldDB" id="A0A9W6TEC0"/>
<evidence type="ECO:0000259" key="2">
    <source>
        <dbReference type="Pfam" id="PF00005"/>
    </source>
</evidence>
<evidence type="ECO:0000313" key="4">
    <source>
        <dbReference type="Proteomes" id="UP001165083"/>
    </source>
</evidence>
<keyword evidence="1" id="KW-0677">Repeat</keyword>
<comment type="caution">
    <text evidence="3">The sequence shown here is derived from an EMBL/GenBank/DDBJ whole genome shotgun (WGS) entry which is preliminary data.</text>
</comment>